<evidence type="ECO:0000259" key="8">
    <source>
        <dbReference type="PROSITE" id="PS50075"/>
    </source>
</evidence>
<dbReference type="Pfam" id="PF00109">
    <property type="entry name" value="ketoacyl-synt"/>
    <property type="match status" value="1"/>
</dbReference>
<dbReference type="Pfam" id="PF00698">
    <property type="entry name" value="Acyl_transf_1"/>
    <property type="match status" value="1"/>
</dbReference>
<dbReference type="InterPro" id="IPR014043">
    <property type="entry name" value="Acyl_transferase_dom"/>
</dbReference>
<dbReference type="GO" id="GO:0006633">
    <property type="term" value="P:fatty acid biosynthetic process"/>
    <property type="evidence" value="ECO:0007669"/>
    <property type="project" value="TreeGrafter"/>
</dbReference>
<dbReference type="Pfam" id="PF08659">
    <property type="entry name" value="KR"/>
    <property type="match status" value="1"/>
</dbReference>
<proteinExistence type="predicted"/>
<dbReference type="InterPro" id="IPR013968">
    <property type="entry name" value="PKS_KR"/>
</dbReference>
<sequence length="1682" mass="180806">MSTDTPSEVEGIAVIGLGGRLPGAKTVAEFWKNLTGGMESITFFTDEELIAEGADPAMVRAPNYVKARGTLGDTDQFDAAFFGMNPREAALMDPQHRVFLECAWEAMEHAGYSPERQPGRVGVFGGMSMNTYLLSNLYSHLAHVASVESLQASIGNDKDSLTTEVAYRMDLKGPAVTVQSSSSTSLTCIHYACQSLLSFECDMALAGGVSIHFPEKAGSLYHEGGTTAPDGHCHTFDAEAAGFVAGHGAAVVTLKRLSDALKDGDTVYAVVLGSAVNNDGSQKVSYMAPAVAGQAEVIALAQAVANVEPDTLGYVEAHGTATKVGDPIEVAALTQAFRQGTDRKNFCALGSVKSNIGHLDAAAGAVGFIKAVLSLHHKQLVPSLHFKTPNPACDFPNSPFYVNTELRDFPRGTTPRRAGVTSLGMGGTNAHAILEEAPELPATDTPRRPAQLVLLSARTEASLEVATDRLAAHLKEHPATELADVAHTLQLGRKRFGRRRAVVARTTADLVAALEERTPGRVFSGTAEQTGRPVMFMFSGQGSQYVDMGKDLYEQEPLFRAQVDTCAQKLKPHLGLDLRAVLYPSTESRELASERLKQTGLAQPALFVIEYALAKLWESWGVTPHAMVGHSIGEYVAACLAGVFTLEDALALVAARGRLMQSLPPGSMLAVSLSEEHVTPMLPAGLSVAAVNSPSTCVVAGPTPLVDAFVETLQSRGVSSSRLHTSHAFHSAMMDPILDAFREAVRKVPRKAPSKPYLSNVTGTWVTTEEATSPDAWAKHLRGAVRFADGVAELLKESDAILLEVGPGNTLATLARQHPGRGARHALLHSLRHPKEQHADLDHVLGTLGRLWLEGVEANWDAFRGEERRRRIALPTSPFERQRHWVEPRKQTATVDGERAEWMSAEQKQPVARWFYLPSWQRTLPPPKSAWSEKKAAWWLFLPDEAEDGLGVRLARKLGEAGQDVLRITPGAITSQRDEHHWTLAPGGEGTLLEALTAQGRAPDRVLHLGTLSLGDARGEADFESALGKGFLGLMGLARALGHQPGTRPVSLVAVTNRMQSLGEEAPNPELATVLGPVRVIPQEYSHLSAKAVDLHLPSPGSWQDSALMEALLSEAATPSRQENVIAYRGGARWVRTFESLPADAPRATQVPLREGGVYLIIGGFGTLGFAHAKSLAKRVKAKLVLAGRTGLPEREQWDAHLAANPEDDAVARRILQVLSLEALGAEVHTVRVDAANKVQVRAAVDSAVARFGALHGVVFAAGDVGQALFRAIPDTRPEDVRDTFHGRVRGIYALEEALRGRPLDFCVVSSSLAAVLGGLGLASYAAATSFMDAFATKQSQTTPVPWMSVGWDAWRFESRTEGAQSPFGALAITPSEGEDVFEQLFQLGAVSHVAVSTSNLRARARKWSQPAEQETAASQGVGSAPGTTPRPTLQNAYVPPRDAVEEQLAKLWETTLGIAQVGVHDNFFELGGNSLVGVKLVARVREQFGVALPAVTLYESPTVAGVAGRLEQERGKQGASTQEPIAQRLRTAFPTERPTLMMEYLRHHLAQGLRIPREQLPVDASLQGQDPHALENDLRRDFGFDFHAHELRAHPSLPELSKYLLAELDRRATPRRFDEGATPALAAPEAKKQVTAEEAEKLLENMDQLSDEQVAELLAVMEDAGGGETEGGGSGETSTGP</sequence>
<dbReference type="InterPro" id="IPR050091">
    <property type="entry name" value="PKS_NRPS_Biosynth_Enz"/>
</dbReference>
<dbReference type="SMART" id="SM00825">
    <property type="entry name" value="PKS_KS"/>
    <property type="match status" value="1"/>
</dbReference>
<dbReference type="Pfam" id="PF02801">
    <property type="entry name" value="Ketoacyl-synt_C"/>
    <property type="match status" value="1"/>
</dbReference>
<dbReference type="InterPro" id="IPR020806">
    <property type="entry name" value="PKS_PP-bd"/>
</dbReference>
<dbReference type="Gene3D" id="3.40.366.10">
    <property type="entry name" value="Malonyl-Coenzyme A Acyl Carrier Protein, domain 2"/>
    <property type="match status" value="1"/>
</dbReference>
<feature type="compositionally biased region" description="Polar residues" evidence="7">
    <location>
        <begin position="1411"/>
        <end position="1436"/>
    </location>
</feature>
<evidence type="ECO:0000256" key="7">
    <source>
        <dbReference type="SAM" id="MobiDB-lite"/>
    </source>
</evidence>
<dbReference type="SUPFAM" id="SSF53901">
    <property type="entry name" value="Thiolase-like"/>
    <property type="match status" value="1"/>
</dbReference>
<dbReference type="Gene3D" id="3.40.50.1820">
    <property type="entry name" value="alpha/beta hydrolase"/>
    <property type="match status" value="1"/>
</dbReference>
<keyword evidence="4" id="KW-0276">Fatty acid metabolism</keyword>
<evidence type="ECO:0000256" key="2">
    <source>
        <dbReference type="ARBA" id="ARBA00022553"/>
    </source>
</evidence>
<keyword evidence="3 10" id="KW-0808">Transferase</keyword>
<dbReference type="OrthoDB" id="7617297at2"/>
<dbReference type="SMART" id="SM00827">
    <property type="entry name" value="PKS_AT"/>
    <property type="match status" value="1"/>
</dbReference>
<dbReference type="GO" id="GO:0044550">
    <property type="term" value="P:secondary metabolite biosynthetic process"/>
    <property type="evidence" value="ECO:0007669"/>
    <property type="project" value="UniProtKB-ARBA"/>
</dbReference>
<protein>
    <submittedName>
        <fullName evidence="10">Acyltransferase domain-containing protein</fullName>
    </submittedName>
</protein>
<evidence type="ECO:0000256" key="4">
    <source>
        <dbReference type="ARBA" id="ARBA00022832"/>
    </source>
</evidence>
<dbReference type="SMART" id="SM00823">
    <property type="entry name" value="PKS_PP"/>
    <property type="match status" value="1"/>
</dbReference>
<dbReference type="InterPro" id="IPR057326">
    <property type="entry name" value="KR_dom"/>
</dbReference>
<dbReference type="Pfam" id="PF00550">
    <property type="entry name" value="PP-binding"/>
    <property type="match status" value="1"/>
</dbReference>
<keyword evidence="10" id="KW-0012">Acyltransferase</keyword>
<dbReference type="InterPro" id="IPR014030">
    <property type="entry name" value="Ketoacyl_synth_N"/>
</dbReference>
<name>A0A3A8JNY5_9BACT</name>
<dbReference type="RefSeq" id="WP_147448672.1">
    <property type="nucleotide sequence ID" value="NZ_RAVZ01000046.1"/>
</dbReference>
<dbReference type="SMART" id="SM00822">
    <property type="entry name" value="PKS_KR"/>
    <property type="match status" value="1"/>
</dbReference>
<reference evidence="11" key="1">
    <citation type="submission" date="2018-09" db="EMBL/GenBank/DDBJ databases">
        <authorList>
            <person name="Livingstone P.G."/>
            <person name="Whitworth D.E."/>
        </authorList>
    </citation>
    <scope>NUCLEOTIDE SEQUENCE [LARGE SCALE GENOMIC DNA]</scope>
    <source>
        <strain evidence="11">CA054A</strain>
    </source>
</reference>
<dbReference type="InterPro" id="IPR020841">
    <property type="entry name" value="PKS_Beta-ketoAc_synthase_dom"/>
</dbReference>
<dbReference type="SUPFAM" id="SSF51735">
    <property type="entry name" value="NAD(P)-binding Rossmann-fold domains"/>
    <property type="match status" value="2"/>
</dbReference>
<gene>
    <name evidence="10" type="ORF">D7V88_09595</name>
</gene>
<dbReference type="PROSITE" id="PS00012">
    <property type="entry name" value="PHOSPHOPANTETHEINE"/>
    <property type="match status" value="1"/>
</dbReference>
<dbReference type="PANTHER" id="PTHR43775">
    <property type="entry name" value="FATTY ACID SYNTHASE"/>
    <property type="match status" value="1"/>
</dbReference>
<keyword evidence="1" id="KW-0596">Phosphopantetheine</keyword>
<keyword evidence="6" id="KW-0511">Multifunctional enzyme</keyword>
<evidence type="ECO:0000256" key="5">
    <source>
        <dbReference type="ARBA" id="ARBA00023098"/>
    </source>
</evidence>
<dbReference type="Gene3D" id="3.40.47.10">
    <property type="match status" value="1"/>
</dbReference>
<dbReference type="InterPro" id="IPR014031">
    <property type="entry name" value="Ketoacyl_synth_C"/>
</dbReference>
<evidence type="ECO:0000313" key="10">
    <source>
        <dbReference type="EMBL" id="RKG91293.1"/>
    </source>
</evidence>
<dbReference type="PANTHER" id="PTHR43775:SF51">
    <property type="entry name" value="INACTIVE PHENOLPHTHIOCEROL SYNTHESIS POLYKETIDE SYNTHASE TYPE I PKS1-RELATED"/>
    <property type="match status" value="1"/>
</dbReference>
<dbReference type="InterPro" id="IPR016039">
    <property type="entry name" value="Thiolase-like"/>
</dbReference>
<evidence type="ECO:0000259" key="9">
    <source>
        <dbReference type="PROSITE" id="PS52004"/>
    </source>
</evidence>
<dbReference type="GO" id="GO:0004312">
    <property type="term" value="F:fatty acid synthase activity"/>
    <property type="evidence" value="ECO:0007669"/>
    <property type="project" value="TreeGrafter"/>
</dbReference>
<feature type="compositionally biased region" description="Gly residues" evidence="7">
    <location>
        <begin position="1665"/>
        <end position="1676"/>
    </location>
</feature>
<dbReference type="CDD" id="cd00833">
    <property type="entry name" value="PKS"/>
    <property type="match status" value="1"/>
</dbReference>
<dbReference type="InterPro" id="IPR036736">
    <property type="entry name" value="ACP-like_sf"/>
</dbReference>
<dbReference type="InterPro" id="IPR006162">
    <property type="entry name" value="Ppantetheine_attach_site"/>
</dbReference>
<dbReference type="GO" id="GO:0031177">
    <property type="term" value="F:phosphopantetheine binding"/>
    <property type="evidence" value="ECO:0007669"/>
    <property type="project" value="InterPro"/>
</dbReference>
<dbReference type="InterPro" id="IPR001227">
    <property type="entry name" value="Ac_transferase_dom_sf"/>
</dbReference>
<dbReference type="InterPro" id="IPR016035">
    <property type="entry name" value="Acyl_Trfase/lysoPLipase"/>
</dbReference>
<feature type="region of interest" description="Disordered" evidence="7">
    <location>
        <begin position="1663"/>
        <end position="1682"/>
    </location>
</feature>
<evidence type="ECO:0000256" key="1">
    <source>
        <dbReference type="ARBA" id="ARBA00022450"/>
    </source>
</evidence>
<evidence type="ECO:0000313" key="11">
    <source>
        <dbReference type="Proteomes" id="UP000268094"/>
    </source>
</evidence>
<dbReference type="PROSITE" id="PS50075">
    <property type="entry name" value="CARRIER"/>
    <property type="match status" value="1"/>
</dbReference>
<dbReference type="InterPro" id="IPR009081">
    <property type="entry name" value="PP-bd_ACP"/>
</dbReference>
<dbReference type="SUPFAM" id="SSF47336">
    <property type="entry name" value="ACP-like"/>
    <property type="match status" value="1"/>
</dbReference>
<evidence type="ECO:0000256" key="6">
    <source>
        <dbReference type="ARBA" id="ARBA00023268"/>
    </source>
</evidence>
<dbReference type="PROSITE" id="PS52004">
    <property type="entry name" value="KS3_2"/>
    <property type="match status" value="1"/>
</dbReference>
<dbReference type="InterPro" id="IPR016036">
    <property type="entry name" value="Malonyl_transacylase_ACP-bd"/>
</dbReference>
<dbReference type="EMBL" id="RAVZ01000046">
    <property type="protein sequence ID" value="RKG91293.1"/>
    <property type="molecule type" value="Genomic_DNA"/>
</dbReference>
<keyword evidence="2" id="KW-0597">Phosphoprotein</keyword>
<dbReference type="Proteomes" id="UP000268094">
    <property type="component" value="Unassembled WGS sequence"/>
</dbReference>
<comment type="caution">
    <text evidence="10">The sequence shown here is derived from an EMBL/GenBank/DDBJ whole genome shotgun (WGS) entry which is preliminary data.</text>
</comment>
<feature type="domain" description="Carrier" evidence="8">
    <location>
        <begin position="1440"/>
        <end position="1515"/>
    </location>
</feature>
<evidence type="ECO:0000256" key="3">
    <source>
        <dbReference type="ARBA" id="ARBA00022679"/>
    </source>
</evidence>
<dbReference type="Gene3D" id="3.30.70.3290">
    <property type="match status" value="1"/>
</dbReference>
<dbReference type="CDD" id="cd08953">
    <property type="entry name" value="KR_2_SDR_x"/>
    <property type="match status" value="1"/>
</dbReference>
<accession>A0A3A8JNY5</accession>
<dbReference type="FunFam" id="3.40.47.10:FF:000042">
    <property type="entry name" value="Polyketide synthase Pks13"/>
    <property type="match status" value="1"/>
</dbReference>
<keyword evidence="11" id="KW-1185">Reference proteome</keyword>
<dbReference type="FunFam" id="1.10.1200.10:FF:000016">
    <property type="entry name" value="Non-ribosomal peptide synthase"/>
    <property type="match status" value="1"/>
</dbReference>
<dbReference type="SUPFAM" id="SSF52151">
    <property type="entry name" value="FabD/lysophospholipase-like"/>
    <property type="match status" value="1"/>
</dbReference>
<feature type="domain" description="Ketosynthase family 3 (KS3)" evidence="9">
    <location>
        <begin position="9"/>
        <end position="436"/>
    </location>
</feature>
<dbReference type="InterPro" id="IPR029058">
    <property type="entry name" value="AB_hydrolase_fold"/>
</dbReference>
<dbReference type="InterPro" id="IPR036291">
    <property type="entry name" value="NAD(P)-bd_dom_sf"/>
</dbReference>
<dbReference type="Gene3D" id="3.40.50.720">
    <property type="entry name" value="NAD(P)-binding Rossmann-like Domain"/>
    <property type="match status" value="1"/>
</dbReference>
<feature type="region of interest" description="Disordered" evidence="7">
    <location>
        <begin position="1406"/>
        <end position="1437"/>
    </location>
</feature>
<dbReference type="Gene3D" id="3.30.70.250">
    <property type="entry name" value="Malonyl-CoA ACP transacylase, ACP-binding"/>
    <property type="match status" value="1"/>
</dbReference>
<organism evidence="10 11">
    <name type="scientific">Corallococcus terminator</name>
    <dbReference type="NCBI Taxonomy" id="2316733"/>
    <lineage>
        <taxon>Bacteria</taxon>
        <taxon>Pseudomonadati</taxon>
        <taxon>Myxococcota</taxon>
        <taxon>Myxococcia</taxon>
        <taxon>Myxococcales</taxon>
        <taxon>Cystobacterineae</taxon>
        <taxon>Myxococcaceae</taxon>
        <taxon>Corallococcus</taxon>
    </lineage>
</organism>
<dbReference type="Pfam" id="PF22621">
    <property type="entry name" value="CurL-like_PKS_C"/>
    <property type="match status" value="1"/>
</dbReference>
<keyword evidence="5" id="KW-0443">Lipid metabolism</keyword>
<dbReference type="SUPFAM" id="SSF55048">
    <property type="entry name" value="Probable ACP-binding domain of malonyl-CoA ACP transacylase"/>
    <property type="match status" value="1"/>
</dbReference>